<dbReference type="GO" id="GO:0003677">
    <property type="term" value="F:DNA binding"/>
    <property type="evidence" value="ECO:0007669"/>
    <property type="project" value="InterPro"/>
</dbReference>
<dbReference type="AlphaFoldDB" id="A0A2T6GMF4"/>
<keyword evidence="1" id="KW-0233">DNA recombination</keyword>
<name>A0A2T6GMF4_9PSED</name>
<accession>A0A2T6GMF4</accession>
<evidence type="ECO:0000256" key="1">
    <source>
        <dbReference type="ARBA" id="ARBA00023172"/>
    </source>
</evidence>
<evidence type="ECO:0000313" key="3">
    <source>
        <dbReference type="EMBL" id="PUA45338.1"/>
    </source>
</evidence>
<evidence type="ECO:0000259" key="2">
    <source>
        <dbReference type="PROSITE" id="PS51898"/>
    </source>
</evidence>
<sequence>MPRLTRRSMSVRTIELEYKVVKFTHQHIARYQLVAAKTYVPCLSASVYEVAYSMSNRRHKASIRTILYHVAFLFTWEKASGINIERMLLEGKGLDFICVRKFANWLEKIISPPVNGTQINKYVSKILQSCSVFSIWFVENFTPLFSAGLEVNISYISLIESHKKVWSRVMVGGKKDHIAHDLTDGELEKIEDFLILRLSCANVSRGLNLRNYIMWRLVRRFGLRIGELLALRLEDINLTGSYPFLEIIRIEDRGAGYFDPRTPNNPLVKTYGRRLYFGSDDEGTIRAIEEYVDDHRVKRRIEGGGVTNYLEHEFLLVAHGNASLGSPLSSSAANKIARIISNECVEAFHWHLVRHAVFNRLYEAASLLVDNSTEIDHIVYMGGWSNPSSLKSYVRRAIRDKARRELMRVNIEGVNSEH</sequence>
<dbReference type="GO" id="GO:0015074">
    <property type="term" value="P:DNA integration"/>
    <property type="evidence" value="ECO:0007669"/>
    <property type="project" value="InterPro"/>
</dbReference>
<dbReference type="EMBL" id="PYJM01000002">
    <property type="protein sequence ID" value="PUA45338.1"/>
    <property type="molecule type" value="Genomic_DNA"/>
</dbReference>
<dbReference type="Proteomes" id="UP000244178">
    <property type="component" value="Unassembled WGS sequence"/>
</dbReference>
<dbReference type="PROSITE" id="PS51898">
    <property type="entry name" value="TYR_RECOMBINASE"/>
    <property type="match status" value="1"/>
</dbReference>
<protein>
    <recommendedName>
        <fullName evidence="2">Tyr recombinase domain-containing protein</fullName>
    </recommendedName>
</protein>
<evidence type="ECO:0000313" key="4">
    <source>
        <dbReference type="Proteomes" id="UP000244178"/>
    </source>
</evidence>
<proteinExistence type="predicted"/>
<organism evidence="3 4">
    <name type="scientific">Pseudomonas protegens</name>
    <dbReference type="NCBI Taxonomy" id="380021"/>
    <lineage>
        <taxon>Bacteria</taxon>
        <taxon>Pseudomonadati</taxon>
        <taxon>Pseudomonadota</taxon>
        <taxon>Gammaproteobacteria</taxon>
        <taxon>Pseudomonadales</taxon>
        <taxon>Pseudomonadaceae</taxon>
        <taxon>Pseudomonas</taxon>
    </lineage>
</organism>
<dbReference type="InterPro" id="IPR013762">
    <property type="entry name" value="Integrase-like_cat_sf"/>
</dbReference>
<dbReference type="Gene3D" id="1.10.443.10">
    <property type="entry name" value="Intergrase catalytic core"/>
    <property type="match status" value="1"/>
</dbReference>
<reference evidence="3 4" key="1">
    <citation type="submission" date="2018-03" db="EMBL/GenBank/DDBJ databases">
        <title>Draft genome sequence of the plant growth promoting rhizobacterium Pseudomonas protegens strain BNJ-SS-45 isolated from wheat (Triticum aestivum) rhizosphere.</title>
        <authorList>
            <person name="Bajpai A."/>
            <person name="Shende K."/>
            <person name="Meena N."/>
            <person name="Upadhyayula S.R."/>
            <person name="Suravajhala P."/>
            <person name="Medicherla K.M."/>
            <person name="Johri B.N."/>
        </authorList>
    </citation>
    <scope>NUCLEOTIDE SEQUENCE [LARGE SCALE GENOMIC DNA]</scope>
    <source>
        <strain evidence="3 4">BNJ-SS-45</strain>
    </source>
</reference>
<gene>
    <name evidence="3" type="ORF">C5U62_07540</name>
</gene>
<dbReference type="CDD" id="cd00397">
    <property type="entry name" value="DNA_BRE_C"/>
    <property type="match status" value="1"/>
</dbReference>
<dbReference type="InterPro" id="IPR011010">
    <property type="entry name" value="DNA_brk_join_enz"/>
</dbReference>
<dbReference type="Pfam" id="PF00589">
    <property type="entry name" value="Phage_integrase"/>
    <property type="match status" value="1"/>
</dbReference>
<dbReference type="RefSeq" id="WP_108544292.1">
    <property type="nucleotide sequence ID" value="NZ_PYJM01000002.1"/>
</dbReference>
<comment type="caution">
    <text evidence="3">The sequence shown here is derived from an EMBL/GenBank/DDBJ whole genome shotgun (WGS) entry which is preliminary data.</text>
</comment>
<dbReference type="InterPro" id="IPR002104">
    <property type="entry name" value="Integrase_catalytic"/>
</dbReference>
<dbReference type="GO" id="GO:0006310">
    <property type="term" value="P:DNA recombination"/>
    <property type="evidence" value="ECO:0007669"/>
    <property type="project" value="UniProtKB-KW"/>
</dbReference>
<feature type="domain" description="Tyr recombinase" evidence="2">
    <location>
        <begin position="177"/>
        <end position="408"/>
    </location>
</feature>
<dbReference type="SUPFAM" id="SSF56349">
    <property type="entry name" value="DNA breaking-rejoining enzymes"/>
    <property type="match status" value="1"/>
</dbReference>